<evidence type="ECO:0000256" key="2">
    <source>
        <dbReference type="ARBA" id="ARBA00022630"/>
    </source>
</evidence>
<comment type="cofactor">
    <cofactor evidence="1">
        <name>FMN</name>
        <dbReference type="ChEBI" id="CHEBI:58210"/>
    </cofactor>
</comment>
<feature type="binding site" evidence="7">
    <location>
        <begin position="81"/>
        <end position="83"/>
    </location>
    <ligand>
        <name>FMN</name>
        <dbReference type="ChEBI" id="CHEBI:58210"/>
    </ligand>
</feature>
<feature type="binding site" evidence="7">
    <location>
        <position position="133"/>
    </location>
    <ligand>
        <name>glyoxylate</name>
        <dbReference type="ChEBI" id="CHEBI:36655"/>
    </ligand>
</feature>
<sequence>MKNLDRYYSISDFEKKARKLMPRCVAGYVCGGTEDEASLSESLAVMKRIGFRHRGLRPVEQRTSAVSLFGQTYAMPLGFAPTGFSAIVMHECDLTLATVATETRIPFVISGASNVPLEHLQQATGNRCWYQAYLPGDIARIDKLLTRLKRAQIPVLVVTIDTCVAGNRENIKRLDFTVPFKISPRLILDGILHPQWSLNVFMRTLIKGGVPRFSNLYEQIGPPITQDPPNGFRGGRDRLSWEHMRWIRDNWEGKLVLKGVMHPEDARAAVVAGVDGLIVSNHGGRQLDGSISPLQALPDIVDAVSGAMPVMIDGGFRRGADVLKAVALGASMVFTGRPQLYGAAVAGSAGIQKVVDIFHSEIDTNMALLGSSCLQELTVDCLQTVDAPRLARL</sequence>
<name>A0A356LB24_9BURK</name>
<dbReference type="SUPFAM" id="SSF51395">
    <property type="entry name" value="FMN-linked oxidoreductases"/>
    <property type="match status" value="1"/>
</dbReference>
<dbReference type="Gene3D" id="3.20.20.70">
    <property type="entry name" value="Aldolase class I"/>
    <property type="match status" value="1"/>
</dbReference>
<feature type="active site" description="Proton acceptor" evidence="6">
    <location>
        <position position="282"/>
    </location>
</feature>
<dbReference type="InterPro" id="IPR000262">
    <property type="entry name" value="FMN-dep_DH"/>
</dbReference>
<evidence type="ECO:0000256" key="3">
    <source>
        <dbReference type="ARBA" id="ARBA00022643"/>
    </source>
</evidence>
<feature type="binding site" evidence="7">
    <location>
        <position position="110"/>
    </location>
    <ligand>
        <name>FMN</name>
        <dbReference type="ChEBI" id="CHEBI:58210"/>
    </ligand>
</feature>
<keyword evidence="2 7" id="KW-0285">Flavoprotein</keyword>
<comment type="similarity">
    <text evidence="5">Belongs to the FMN-dependent alpha-hydroxy acid dehydrogenase family.</text>
</comment>
<organism evidence="9 10">
    <name type="scientific">Advenella kashmirensis</name>
    <dbReference type="NCBI Taxonomy" id="310575"/>
    <lineage>
        <taxon>Bacteria</taxon>
        <taxon>Pseudomonadati</taxon>
        <taxon>Pseudomonadota</taxon>
        <taxon>Betaproteobacteria</taxon>
        <taxon>Burkholderiales</taxon>
        <taxon>Alcaligenaceae</taxon>
    </lineage>
</organism>
<feature type="binding site" evidence="7">
    <location>
        <position position="285"/>
    </location>
    <ligand>
        <name>glyoxylate</name>
        <dbReference type="ChEBI" id="CHEBI:36655"/>
    </ligand>
</feature>
<dbReference type="Proteomes" id="UP000264036">
    <property type="component" value="Unassembled WGS sequence"/>
</dbReference>
<dbReference type="GO" id="GO:0016491">
    <property type="term" value="F:oxidoreductase activity"/>
    <property type="evidence" value="ECO:0007669"/>
    <property type="project" value="UniProtKB-KW"/>
</dbReference>
<dbReference type="InterPro" id="IPR037396">
    <property type="entry name" value="FMN_HAD"/>
</dbReference>
<evidence type="ECO:0000256" key="7">
    <source>
        <dbReference type="PIRSR" id="PIRSR000138-2"/>
    </source>
</evidence>
<dbReference type="CDD" id="cd02809">
    <property type="entry name" value="alpha_hydroxyacid_oxid_FMN"/>
    <property type="match status" value="1"/>
</dbReference>
<gene>
    <name evidence="9" type="ORF">DD666_01895</name>
</gene>
<evidence type="ECO:0000256" key="1">
    <source>
        <dbReference type="ARBA" id="ARBA00001917"/>
    </source>
</evidence>
<accession>A0A356LB24</accession>
<feature type="binding site" evidence="7">
    <location>
        <position position="159"/>
    </location>
    <ligand>
        <name>FMN</name>
        <dbReference type="ChEBI" id="CHEBI:58210"/>
    </ligand>
</feature>
<evidence type="ECO:0000256" key="6">
    <source>
        <dbReference type="PIRSR" id="PIRSR000138-1"/>
    </source>
</evidence>
<keyword evidence="3 7" id="KW-0288">FMN</keyword>
<feature type="binding site" evidence="7">
    <location>
        <position position="168"/>
    </location>
    <ligand>
        <name>glyoxylate</name>
        <dbReference type="ChEBI" id="CHEBI:36655"/>
    </ligand>
</feature>
<dbReference type="EMBL" id="DOEK01000004">
    <property type="protein sequence ID" value="HBP28152.1"/>
    <property type="molecule type" value="Genomic_DNA"/>
</dbReference>
<feature type="binding site" evidence="7">
    <location>
        <position position="258"/>
    </location>
    <ligand>
        <name>FMN</name>
        <dbReference type="ChEBI" id="CHEBI:58210"/>
    </ligand>
</feature>
<evidence type="ECO:0000259" key="8">
    <source>
        <dbReference type="PROSITE" id="PS51349"/>
    </source>
</evidence>
<keyword evidence="4" id="KW-0560">Oxidoreductase</keyword>
<feature type="binding site" evidence="7">
    <location>
        <position position="280"/>
    </location>
    <ligand>
        <name>FMN</name>
        <dbReference type="ChEBI" id="CHEBI:58210"/>
    </ligand>
</feature>
<dbReference type="PIRSF" id="PIRSF000138">
    <property type="entry name" value="Al-hdrx_acd_dh"/>
    <property type="match status" value="1"/>
</dbReference>
<dbReference type="InterPro" id="IPR013785">
    <property type="entry name" value="Aldolase_TIM"/>
</dbReference>
<feature type="binding site" evidence="7">
    <location>
        <position position="28"/>
    </location>
    <ligand>
        <name>glyoxylate</name>
        <dbReference type="ChEBI" id="CHEBI:36655"/>
    </ligand>
</feature>
<evidence type="ECO:0000313" key="9">
    <source>
        <dbReference type="EMBL" id="HBP28152.1"/>
    </source>
</evidence>
<feature type="binding site" evidence="7">
    <location>
        <position position="131"/>
    </location>
    <ligand>
        <name>FMN</name>
        <dbReference type="ChEBI" id="CHEBI:58210"/>
    </ligand>
</feature>
<feature type="binding site" evidence="7">
    <location>
        <position position="282"/>
    </location>
    <ligand>
        <name>glyoxylate</name>
        <dbReference type="ChEBI" id="CHEBI:36655"/>
    </ligand>
</feature>
<feature type="domain" description="FMN hydroxy acid dehydrogenase" evidence="8">
    <location>
        <begin position="2"/>
        <end position="387"/>
    </location>
</feature>
<dbReference type="Pfam" id="PF01070">
    <property type="entry name" value="FMN_dh"/>
    <property type="match status" value="1"/>
</dbReference>
<reference evidence="9 10" key="1">
    <citation type="journal article" date="2018" name="Nat. Biotechnol.">
        <title>A standardized bacterial taxonomy based on genome phylogeny substantially revises the tree of life.</title>
        <authorList>
            <person name="Parks D.H."/>
            <person name="Chuvochina M."/>
            <person name="Waite D.W."/>
            <person name="Rinke C."/>
            <person name="Skarshewski A."/>
            <person name="Chaumeil P.A."/>
            <person name="Hugenholtz P."/>
        </authorList>
    </citation>
    <scope>NUCLEOTIDE SEQUENCE [LARGE SCALE GENOMIC DNA]</scope>
    <source>
        <strain evidence="9">UBA10707</strain>
    </source>
</reference>
<evidence type="ECO:0000313" key="10">
    <source>
        <dbReference type="Proteomes" id="UP000264036"/>
    </source>
</evidence>
<feature type="binding site" evidence="7">
    <location>
        <begin position="336"/>
        <end position="337"/>
    </location>
    <ligand>
        <name>FMN</name>
        <dbReference type="ChEBI" id="CHEBI:58210"/>
    </ligand>
</feature>
<dbReference type="AlphaFoldDB" id="A0A356LB24"/>
<dbReference type="PANTHER" id="PTHR10578">
    <property type="entry name" value="S -2-HYDROXY-ACID OXIDASE-RELATED"/>
    <property type="match status" value="1"/>
</dbReference>
<dbReference type="PROSITE" id="PS51349">
    <property type="entry name" value="FMN_HYDROXY_ACID_DH_2"/>
    <property type="match status" value="1"/>
</dbReference>
<feature type="binding site" evidence="7">
    <location>
        <begin position="313"/>
        <end position="317"/>
    </location>
    <ligand>
        <name>FMN</name>
        <dbReference type="ChEBI" id="CHEBI:58210"/>
    </ligand>
</feature>
<evidence type="ECO:0000256" key="5">
    <source>
        <dbReference type="ARBA" id="ARBA00024042"/>
    </source>
</evidence>
<dbReference type="InterPro" id="IPR012133">
    <property type="entry name" value="Alpha-hydoxy_acid_DH_FMN"/>
</dbReference>
<proteinExistence type="inferred from homology"/>
<dbReference type="InterPro" id="IPR008259">
    <property type="entry name" value="FMN_hydac_DH_AS"/>
</dbReference>
<comment type="caution">
    <text evidence="9">The sequence shown here is derived from an EMBL/GenBank/DDBJ whole genome shotgun (WGS) entry which is preliminary data.</text>
</comment>
<evidence type="ECO:0000256" key="4">
    <source>
        <dbReference type="ARBA" id="ARBA00023002"/>
    </source>
</evidence>
<dbReference type="PANTHER" id="PTHR10578:SF107">
    <property type="entry name" value="2-HYDROXYACID OXIDASE 1"/>
    <property type="match status" value="1"/>
</dbReference>
<dbReference type="GO" id="GO:0010181">
    <property type="term" value="F:FMN binding"/>
    <property type="evidence" value="ECO:0007669"/>
    <property type="project" value="InterPro"/>
</dbReference>
<dbReference type="PROSITE" id="PS00557">
    <property type="entry name" value="FMN_HYDROXY_ACID_DH_1"/>
    <property type="match status" value="1"/>
</dbReference>
<protein>
    <submittedName>
        <fullName evidence="9">Alpha-hydroxy-acid oxidizing enzyme</fullName>
    </submittedName>
</protein>